<dbReference type="InterPro" id="IPR035439">
    <property type="entry name" value="UPF0145_dom_sf"/>
</dbReference>
<dbReference type="InterPro" id="IPR002765">
    <property type="entry name" value="UPF0145_YbjQ-like"/>
</dbReference>
<comment type="similarity">
    <text evidence="1 2">Belongs to the UPF0145 family.</text>
</comment>
<evidence type="ECO:0000256" key="2">
    <source>
        <dbReference type="HAMAP-Rule" id="MF_00338"/>
    </source>
</evidence>
<reference evidence="3 4" key="1">
    <citation type="submission" date="2021-04" db="EMBL/GenBank/DDBJ databases">
        <authorList>
            <person name="Ivanova A."/>
        </authorList>
    </citation>
    <scope>NUCLEOTIDE SEQUENCE [LARGE SCALE GENOMIC DNA]</scope>
    <source>
        <strain evidence="3 4">G18</strain>
    </source>
</reference>
<dbReference type="EMBL" id="JAGKQQ010000001">
    <property type="protein sequence ID" value="MBP3960249.1"/>
    <property type="molecule type" value="Genomic_DNA"/>
</dbReference>
<gene>
    <name evidence="3" type="ORF">J8F10_33905</name>
</gene>
<evidence type="ECO:0000313" key="3">
    <source>
        <dbReference type="EMBL" id="MBP3960249.1"/>
    </source>
</evidence>
<dbReference type="Pfam" id="PF01906">
    <property type="entry name" value="YbjQ_1"/>
    <property type="match status" value="1"/>
</dbReference>
<name>A0ABS5C2N7_9BACT</name>
<comment type="caution">
    <text evidence="3">The sequence shown here is derived from an EMBL/GenBank/DDBJ whole genome shotgun (WGS) entry which is preliminary data.</text>
</comment>
<dbReference type="PANTHER" id="PTHR34068:SF2">
    <property type="entry name" value="UPF0145 PROTEIN SCO3412"/>
    <property type="match status" value="1"/>
</dbReference>
<dbReference type="SUPFAM" id="SSF117782">
    <property type="entry name" value="YbjQ-like"/>
    <property type="match status" value="1"/>
</dbReference>
<dbReference type="Proteomes" id="UP000676565">
    <property type="component" value="Unassembled WGS sequence"/>
</dbReference>
<keyword evidence="4" id="KW-1185">Reference proteome</keyword>
<protein>
    <recommendedName>
        <fullName evidence="2">UPF0145 protein J8F10_33905</fullName>
    </recommendedName>
</protein>
<evidence type="ECO:0000256" key="1">
    <source>
        <dbReference type="ARBA" id="ARBA00010751"/>
    </source>
</evidence>
<organism evidence="3 4">
    <name type="scientific">Gemmata palustris</name>
    <dbReference type="NCBI Taxonomy" id="2822762"/>
    <lineage>
        <taxon>Bacteria</taxon>
        <taxon>Pseudomonadati</taxon>
        <taxon>Planctomycetota</taxon>
        <taxon>Planctomycetia</taxon>
        <taxon>Gemmatales</taxon>
        <taxon>Gemmataceae</taxon>
        <taxon>Gemmata</taxon>
    </lineage>
</organism>
<dbReference type="PANTHER" id="PTHR34068">
    <property type="entry name" value="UPF0145 PROTEIN YBJQ"/>
    <property type="match status" value="1"/>
</dbReference>
<accession>A0ABS5C2N7</accession>
<evidence type="ECO:0000313" key="4">
    <source>
        <dbReference type="Proteomes" id="UP000676565"/>
    </source>
</evidence>
<proteinExistence type="inferred from homology"/>
<sequence length="129" mass="13610">MYSAPSFVGDVAVPANNAPRLIVTTTLTVEGYEVAEYLGVVRGIIVRAPSITQGIRGAFKSFLGGSVGAFEEVCEQARSDAFKKMARQAVEIGADAIIGMAYDATEFAQNTTEVLAYGTAVKLRPKTSA</sequence>
<dbReference type="Gene3D" id="3.30.110.70">
    <property type="entry name" value="Hypothetical protein apc22750. Chain B"/>
    <property type="match status" value="1"/>
</dbReference>
<dbReference type="HAMAP" id="MF_00338">
    <property type="entry name" value="UPF0145"/>
    <property type="match status" value="1"/>
</dbReference>